<dbReference type="Pfam" id="PF10483">
    <property type="entry name" value="Elong_Iki1"/>
    <property type="match status" value="1"/>
</dbReference>
<dbReference type="OrthoDB" id="166907at2759"/>
<dbReference type="InterPro" id="IPR027417">
    <property type="entry name" value="P-loop_NTPase"/>
</dbReference>
<accession>A0A899FW09</accession>
<dbReference type="AlphaFoldDB" id="A0A899FW09"/>
<dbReference type="InterPro" id="IPR019519">
    <property type="entry name" value="Elp5"/>
</dbReference>
<comment type="similarity">
    <text evidence="4">Belongs to the ELP5 family.</text>
</comment>
<keyword evidence="8" id="KW-0539">Nucleus</keyword>
<evidence type="ECO:0000256" key="6">
    <source>
        <dbReference type="ARBA" id="ARBA00022490"/>
    </source>
</evidence>
<evidence type="ECO:0000313" key="10">
    <source>
        <dbReference type="EMBL" id="QSL65981.1"/>
    </source>
</evidence>
<keyword evidence="7" id="KW-0819">tRNA processing</keyword>
<dbReference type="PANTHER" id="PTHR15641:SF1">
    <property type="entry name" value="ELONGATOR COMPLEX PROTEIN 5"/>
    <property type="match status" value="1"/>
</dbReference>
<evidence type="ECO:0000256" key="5">
    <source>
        <dbReference type="ARBA" id="ARBA00020264"/>
    </source>
</evidence>
<evidence type="ECO:0000256" key="9">
    <source>
        <dbReference type="SAM" id="MobiDB-lite"/>
    </source>
</evidence>
<dbReference type="UniPathway" id="UPA00988"/>
<evidence type="ECO:0000256" key="4">
    <source>
        <dbReference type="ARBA" id="ARBA00009567"/>
    </source>
</evidence>
<dbReference type="GO" id="GO:0002098">
    <property type="term" value="P:tRNA wobble uridine modification"/>
    <property type="evidence" value="ECO:0007669"/>
    <property type="project" value="InterPro"/>
</dbReference>
<name>A0A899FW09_9ASCO</name>
<feature type="compositionally biased region" description="Acidic residues" evidence="9">
    <location>
        <begin position="307"/>
        <end position="323"/>
    </location>
</feature>
<evidence type="ECO:0000256" key="7">
    <source>
        <dbReference type="ARBA" id="ARBA00022694"/>
    </source>
</evidence>
<dbReference type="Proteomes" id="UP000663699">
    <property type="component" value="Chromosome 9"/>
</dbReference>
<keyword evidence="11" id="KW-1185">Reference proteome</keyword>
<evidence type="ECO:0000256" key="2">
    <source>
        <dbReference type="ARBA" id="ARBA00004496"/>
    </source>
</evidence>
<dbReference type="PANTHER" id="PTHR15641">
    <property type="entry name" value="ELONGATOR COMPLEX PROTEIN 5"/>
    <property type="match status" value="1"/>
</dbReference>
<gene>
    <name evidence="10" type="ORF">MERGE_003118</name>
</gene>
<sequence>MIEKKTPLIIERLLSFKEPSPLITVFDTILQSSWPLISQFLRRAKSQNIISIYIKTETSIMHHATSDYNIPLFYNDNRNLMRKELSTLLCNIKEITSKYEISQRFIICVDSIDAFNLTNKICLSDIISLILSLNIHKTLILIHHSSIPLLKSYPEYYPLPSELLSYISTTIISVHSLSHKIATKNAEDKALITPLENDSYIEGIIVPLDSNDVSGIFIDTEHRRKNGKYIHEESVLMIKTGVIKSIVDVEDFKKKTYIIGKQIEDLDINFNLTLTDKQKKQKESVILPHFKSQTIYQPESSIFYSPDSEDDLDEEDPDNDLLL</sequence>
<proteinExistence type="inferred from homology"/>
<feature type="region of interest" description="Disordered" evidence="9">
    <location>
        <begin position="299"/>
        <end position="323"/>
    </location>
</feature>
<dbReference type="GO" id="GO:0005634">
    <property type="term" value="C:nucleus"/>
    <property type="evidence" value="ECO:0007669"/>
    <property type="project" value="UniProtKB-SubCell"/>
</dbReference>
<evidence type="ECO:0000256" key="8">
    <source>
        <dbReference type="ARBA" id="ARBA00023242"/>
    </source>
</evidence>
<keyword evidence="6" id="KW-0963">Cytoplasm</keyword>
<dbReference type="Gene3D" id="3.40.50.300">
    <property type="entry name" value="P-loop containing nucleotide triphosphate hydrolases"/>
    <property type="match status" value="1"/>
</dbReference>
<comment type="subcellular location">
    <subcellularLocation>
        <location evidence="2">Cytoplasm</location>
    </subcellularLocation>
    <subcellularLocation>
        <location evidence="1">Nucleus</location>
    </subcellularLocation>
</comment>
<dbReference type="GO" id="GO:0033588">
    <property type="term" value="C:elongator holoenzyme complex"/>
    <property type="evidence" value="ECO:0007669"/>
    <property type="project" value="InterPro"/>
</dbReference>
<reference evidence="10" key="1">
    <citation type="submission" date="2020-06" db="EMBL/GenBank/DDBJ databases">
        <title>Genomes of multiple members of Pneumocystis genus reveal paths to human pathogen Pneumocystis jirovecii.</title>
        <authorList>
            <person name="Cisse O.H."/>
            <person name="Ma L."/>
            <person name="Dekker J."/>
            <person name="Khil P."/>
            <person name="Jo J."/>
            <person name="Brenchley J."/>
            <person name="Blair R."/>
            <person name="Pahar B."/>
            <person name="Chabe M."/>
            <person name="Van Rompay K.A."/>
            <person name="Keesler R."/>
            <person name="Sukura A."/>
            <person name="Hirsch V."/>
            <person name="Kutty G."/>
            <person name="Liu Y."/>
            <person name="Peng L."/>
            <person name="Chen J."/>
            <person name="Song J."/>
            <person name="Weissenbacher-Lang C."/>
            <person name="Xu J."/>
            <person name="Upham N.S."/>
            <person name="Stajich J.E."/>
            <person name="Cuomo C.A."/>
            <person name="Cushion M.T."/>
            <person name="Kovacs J.A."/>
        </authorList>
    </citation>
    <scope>NUCLEOTIDE SEQUENCE</scope>
    <source>
        <strain evidence="10">2A</strain>
    </source>
</reference>
<evidence type="ECO:0000256" key="3">
    <source>
        <dbReference type="ARBA" id="ARBA00005043"/>
    </source>
</evidence>
<organism evidence="10 11">
    <name type="scientific">Pneumocystis wakefieldiae</name>
    <dbReference type="NCBI Taxonomy" id="38082"/>
    <lineage>
        <taxon>Eukaryota</taxon>
        <taxon>Fungi</taxon>
        <taxon>Dikarya</taxon>
        <taxon>Ascomycota</taxon>
        <taxon>Taphrinomycotina</taxon>
        <taxon>Pneumocystomycetes</taxon>
        <taxon>Pneumocystaceae</taxon>
        <taxon>Pneumocystis</taxon>
    </lineage>
</organism>
<dbReference type="GO" id="GO:0005829">
    <property type="term" value="C:cytosol"/>
    <property type="evidence" value="ECO:0007669"/>
    <property type="project" value="TreeGrafter"/>
</dbReference>
<evidence type="ECO:0000256" key="1">
    <source>
        <dbReference type="ARBA" id="ARBA00004123"/>
    </source>
</evidence>
<protein>
    <recommendedName>
        <fullName evidence="5">Elongator complex protein 5</fullName>
    </recommendedName>
</protein>
<dbReference type="GO" id="GO:0000049">
    <property type="term" value="F:tRNA binding"/>
    <property type="evidence" value="ECO:0007669"/>
    <property type="project" value="TreeGrafter"/>
</dbReference>
<evidence type="ECO:0000313" key="11">
    <source>
        <dbReference type="Proteomes" id="UP000663699"/>
    </source>
</evidence>
<comment type="pathway">
    <text evidence="3">tRNA modification; 5-methoxycarbonylmethyl-2-thiouridine-tRNA biosynthesis.</text>
</comment>
<dbReference type="EMBL" id="CP054540">
    <property type="protein sequence ID" value="QSL65981.1"/>
    <property type="molecule type" value="Genomic_DNA"/>
</dbReference>
<dbReference type="CDD" id="cd19496">
    <property type="entry name" value="Elp5"/>
    <property type="match status" value="1"/>
</dbReference>